<evidence type="ECO:0000256" key="4">
    <source>
        <dbReference type="ARBA" id="ARBA00022692"/>
    </source>
</evidence>
<evidence type="ECO:0000256" key="5">
    <source>
        <dbReference type="ARBA" id="ARBA00022989"/>
    </source>
</evidence>
<feature type="transmembrane region" description="Helical" evidence="7">
    <location>
        <begin position="236"/>
        <end position="257"/>
    </location>
</feature>
<dbReference type="InterPro" id="IPR051393">
    <property type="entry name" value="ABC_transporter_permease"/>
</dbReference>
<feature type="transmembrane region" description="Helical" evidence="7">
    <location>
        <begin position="39"/>
        <end position="61"/>
    </location>
</feature>
<evidence type="ECO:0000313" key="11">
    <source>
        <dbReference type="Proteomes" id="UP000694287"/>
    </source>
</evidence>
<sequence length="326" mass="34666">MFVELAPPVTAPVGHGSSTGPAGPGPVVHTARPARVRRLLHAVVPYLYVAPALVLLVVWTYRPLVQTAQLSFYSWNLLPTSPAVPVGLANYERLFELPDLGDSVGRTVVLILALLPFSIVVPVLVGLLTREVRGRAAVVYQAMVFAPMLVAPVASAAVWQWLLDPGSGVVNRVLGTSTNWLNDSSTAQLAIIVITGWHVLGFAVLIVSAGLAGINGDYADAAAVDGATRSQITRRITLPLLSPTLVFLALMTVLLSAQWTFPLIDTMTQGGPADATTNIYYLLWDYSFRSFDAGLGAAAGMVLLVGFGAVATALVWLSDRLTFHDN</sequence>
<name>A0ABS6UNQ1_9PSEU</name>
<proteinExistence type="inferred from homology"/>
<dbReference type="EMBL" id="JADQDK010000001">
    <property type="protein sequence ID" value="MBW0133876.1"/>
    <property type="molecule type" value="Genomic_DNA"/>
</dbReference>
<keyword evidence="3" id="KW-1003">Cell membrane</keyword>
<evidence type="ECO:0000256" key="3">
    <source>
        <dbReference type="ARBA" id="ARBA00022475"/>
    </source>
</evidence>
<gene>
    <name evidence="10" type="ORF">I4I81_06370</name>
</gene>
<dbReference type="PROSITE" id="PS50928">
    <property type="entry name" value="ABC_TM1"/>
    <property type="match status" value="1"/>
</dbReference>
<dbReference type="Pfam" id="PF00528">
    <property type="entry name" value="BPD_transp_1"/>
    <property type="match status" value="1"/>
</dbReference>
<evidence type="ECO:0000256" key="7">
    <source>
        <dbReference type="RuleBase" id="RU363032"/>
    </source>
</evidence>
<dbReference type="PANTHER" id="PTHR30193">
    <property type="entry name" value="ABC TRANSPORTER PERMEASE PROTEIN"/>
    <property type="match status" value="1"/>
</dbReference>
<evidence type="ECO:0000256" key="2">
    <source>
        <dbReference type="ARBA" id="ARBA00022448"/>
    </source>
</evidence>
<accession>A0ABS6UNQ1</accession>
<keyword evidence="2 7" id="KW-0813">Transport</keyword>
<feature type="transmembrane region" description="Helical" evidence="7">
    <location>
        <begin position="107"/>
        <end position="128"/>
    </location>
</feature>
<keyword evidence="5 7" id="KW-1133">Transmembrane helix</keyword>
<evidence type="ECO:0000256" key="8">
    <source>
        <dbReference type="SAM" id="MobiDB-lite"/>
    </source>
</evidence>
<feature type="region of interest" description="Disordered" evidence="8">
    <location>
        <begin position="1"/>
        <end position="27"/>
    </location>
</feature>
<organism evidence="10 11">
    <name type="scientific">Pseudonocardia abyssalis</name>
    <dbReference type="NCBI Taxonomy" id="2792008"/>
    <lineage>
        <taxon>Bacteria</taxon>
        <taxon>Bacillati</taxon>
        <taxon>Actinomycetota</taxon>
        <taxon>Actinomycetes</taxon>
        <taxon>Pseudonocardiales</taxon>
        <taxon>Pseudonocardiaceae</taxon>
        <taxon>Pseudonocardia</taxon>
    </lineage>
</organism>
<comment type="caution">
    <text evidence="10">The sequence shown here is derived from an EMBL/GenBank/DDBJ whole genome shotgun (WGS) entry which is preliminary data.</text>
</comment>
<feature type="transmembrane region" description="Helical" evidence="7">
    <location>
        <begin position="293"/>
        <end position="317"/>
    </location>
</feature>
<dbReference type="Proteomes" id="UP000694287">
    <property type="component" value="Unassembled WGS sequence"/>
</dbReference>
<keyword evidence="4 7" id="KW-0812">Transmembrane</keyword>
<dbReference type="InterPro" id="IPR000515">
    <property type="entry name" value="MetI-like"/>
</dbReference>
<comment type="similarity">
    <text evidence="7">Belongs to the binding-protein-dependent transport system permease family.</text>
</comment>
<reference evidence="10 11" key="1">
    <citation type="submission" date="2020-11" db="EMBL/GenBank/DDBJ databases">
        <title>Pseudonocardia abyssalis sp. nov. and Pseudonocardia oceani sp. nov., description and phylogenomic analysis of two novel actinomycetes isolated from the deep Southern Ocean.</title>
        <authorList>
            <person name="Parra J."/>
        </authorList>
    </citation>
    <scope>NUCLEOTIDE SEQUENCE [LARGE SCALE GENOMIC DNA]</scope>
    <source>
        <strain evidence="10 11">KRD-168</strain>
    </source>
</reference>
<dbReference type="PANTHER" id="PTHR30193:SF37">
    <property type="entry name" value="INNER MEMBRANE ABC TRANSPORTER PERMEASE PROTEIN YCJO"/>
    <property type="match status" value="1"/>
</dbReference>
<feature type="transmembrane region" description="Helical" evidence="7">
    <location>
        <begin position="189"/>
        <end position="215"/>
    </location>
</feature>
<feature type="domain" description="ABC transmembrane type-1" evidence="9">
    <location>
        <begin position="104"/>
        <end position="316"/>
    </location>
</feature>
<feature type="transmembrane region" description="Helical" evidence="7">
    <location>
        <begin position="140"/>
        <end position="162"/>
    </location>
</feature>
<evidence type="ECO:0000313" key="10">
    <source>
        <dbReference type="EMBL" id="MBW0133876.1"/>
    </source>
</evidence>
<dbReference type="RefSeq" id="WP_218602991.1">
    <property type="nucleotide sequence ID" value="NZ_JADQDJ010000097.1"/>
</dbReference>
<dbReference type="CDD" id="cd06261">
    <property type="entry name" value="TM_PBP2"/>
    <property type="match status" value="1"/>
</dbReference>
<evidence type="ECO:0000256" key="1">
    <source>
        <dbReference type="ARBA" id="ARBA00004651"/>
    </source>
</evidence>
<keyword evidence="6 7" id="KW-0472">Membrane</keyword>
<keyword evidence="11" id="KW-1185">Reference proteome</keyword>
<evidence type="ECO:0000256" key="6">
    <source>
        <dbReference type="ARBA" id="ARBA00023136"/>
    </source>
</evidence>
<evidence type="ECO:0000259" key="9">
    <source>
        <dbReference type="PROSITE" id="PS50928"/>
    </source>
</evidence>
<comment type="subcellular location">
    <subcellularLocation>
        <location evidence="1 7">Cell membrane</location>
        <topology evidence="1 7">Multi-pass membrane protein</topology>
    </subcellularLocation>
</comment>
<protein>
    <submittedName>
        <fullName evidence="10">Sugar ABC transporter permease</fullName>
    </submittedName>
</protein>